<protein>
    <recommendedName>
        <fullName evidence="6">Lipase-like C-terminal domain-containing protein</fullName>
    </recommendedName>
</protein>
<feature type="domain" description="Lipase-like C-terminal" evidence="6">
    <location>
        <begin position="7"/>
        <end position="123"/>
    </location>
</feature>
<evidence type="ECO:0000256" key="2">
    <source>
        <dbReference type="ARBA" id="ARBA00022525"/>
    </source>
</evidence>
<dbReference type="VEuPathDB" id="FungiDB:H310_03805"/>
<dbReference type="RefSeq" id="XP_008866047.1">
    <property type="nucleotide sequence ID" value="XM_008867825.1"/>
</dbReference>
<dbReference type="eggNOG" id="ENOG502QPNZ">
    <property type="taxonomic scope" value="Eukaryota"/>
</dbReference>
<dbReference type="InterPro" id="IPR029058">
    <property type="entry name" value="AB_hydrolase_fold"/>
</dbReference>
<dbReference type="InterPro" id="IPR056304">
    <property type="entry name" value="Lip-like_C"/>
</dbReference>
<accession>A0A024UG46</accession>
<keyword evidence="4" id="KW-0378">Hydrolase</keyword>
<dbReference type="Pfam" id="PF24708">
    <property type="entry name" value="Lip_C"/>
    <property type="match status" value="1"/>
</dbReference>
<dbReference type="Gene3D" id="3.40.50.1820">
    <property type="entry name" value="alpha/beta hydrolase"/>
    <property type="match status" value="1"/>
</dbReference>
<sequence>MAAATLYPAVFIHGTLGWGRRTPFFNLAPDYWPLKHLEDINPNHIVVEVGIASSDHDRACETFYQLIGGRVDYGEAHAAEKGHSRYGATFDTALHPTWSESNPVHLIGHSYGATTALELYQLLCVDFFGIGSNYKWVKSVVSISGTLSGTTIGSMLGSTLGNPSPFGTISYWIACGFATLHKLQQHVPCLSLLYDLRMPQWSESSSWRTLYNPAHKPLNTDDNVFTCLLPQHRLEKNHNLVHMDKIHLFSIVSQTASVLTYPPVVEMVSIAALLAMWKLKKPKLWIGLLSLWLCRRLAKVDWSKPSLFLAYFMRRHAENADAFFEGFDKDAWQHSDGVVNSYSMIRPRLSLTSQLPIEESPQQDGSSSAVMVRVPSHVSIDMGEPDVLCATIPMGQWHVYRVAKNHLCGTRGDSDARELYTRLFRLLNQISGLSFDTNDRGIVNSC</sequence>
<dbReference type="STRING" id="157072.A0A024UG46"/>
<evidence type="ECO:0000256" key="1">
    <source>
        <dbReference type="ARBA" id="ARBA00004613"/>
    </source>
</evidence>
<reference evidence="7" key="1">
    <citation type="submission" date="2013-12" db="EMBL/GenBank/DDBJ databases">
        <title>The Genome Sequence of Aphanomyces invadans NJM9701.</title>
        <authorList>
            <consortium name="The Broad Institute Genomics Platform"/>
            <person name="Russ C."/>
            <person name="Tyler B."/>
            <person name="van West P."/>
            <person name="Dieguez-Uribeondo J."/>
            <person name="Young S.K."/>
            <person name="Zeng Q."/>
            <person name="Gargeya S."/>
            <person name="Fitzgerald M."/>
            <person name="Abouelleil A."/>
            <person name="Alvarado L."/>
            <person name="Chapman S.B."/>
            <person name="Gainer-Dewar J."/>
            <person name="Goldberg J."/>
            <person name="Griggs A."/>
            <person name="Gujja S."/>
            <person name="Hansen M."/>
            <person name="Howarth C."/>
            <person name="Imamovic A."/>
            <person name="Ireland A."/>
            <person name="Larimer J."/>
            <person name="McCowan C."/>
            <person name="Murphy C."/>
            <person name="Pearson M."/>
            <person name="Poon T.W."/>
            <person name="Priest M."/>
            <person name="Roberts A."/>
            <person name="Saif S."/>
            <person name="Shea T."/>
            <person name="Sykes S."/>
            <person name="Wortman J."/>
            <person name="Nusbaum C."/>
            <person name="Birren B."/>
        </authorList>
    </citation>
    <scope>NUCLEOTIDE SEQUENCE [LARGE SCALE GENOMIC DNA]</scope>
    <source>
        <strain evidence="7">NJM9701</strain>
    </source>
</reference>
<gene>
    <name evidence="7" type="ORF">H310_03805</name>
</gene>
<dbReference type="PANTHER" id="PTHR34043">
    <property type="entry name" value="ALPHA/BETA-HYDROLASES SUPERFAMILY PROTEIN"/>
    <property type="match status" value="1"/>
</dbReference>
<evidence type="ECO:0000256" key="5">
    <source>
        <dbReference type="ARBA" id="ARBA00023098"/>
    </source>
</evidence>
<dbReference type="OrthoDB" id="206848at2759"/>
<dbReference type="PANTHER" id="PTHR34043:SF3">
    <property type="entry name" value="ALPHA_BETA-HYDROLASES SUPERFAMILY PROTEIN"/>
    <property type="match status" value="1"/>
</dbReference>
<evidence type="ECO:0000313" key="7">
    <source>
        <dbReference type="EMBL" id="ETW04608.1"/>
    </source>
</evidence>
<dbReference type="GO" id="GO:0016787">
    <property type="term" value="F:hydrolase activity"/>
    <property type="evidence" value="ECO:0007669"/>
    <property type="project" value="UniProtKB-KW"/>
</dbReference>
<dbReference type="GO" id="GO:0005576">
    <property type="term" value="C:extracellular region"/>
    <property type="evidence" value="ECO:0007669"/>
    <property type="project" value="UniProtKB-SubCell"/>
</dbReference>
<name>A0A024UG46_9STRA</name>
<evidence type="ECO:0000256" key="3">
    <source>
        <dbReference type="ARBA" id="ARBA00022729"/>
    </source>
</evidence>
<comment type="subcellular location">
    <subcellularLocation>
        <location evidence="1">Secreted</location>
    </subcellularLocation>
</comment>
<dbReference type="SUPFAM" id="SSF53474">
    <property type="entry name" value="alpha/beta-Hydrolases"/>
    <property type="match status" value="1"/>
</dbReference>
<keyword evidence="3" id="KW-0732">Signal</keyword>
<dbReference type="GO" id="GO:0006629">
    <property type="term" value="P:lipid metabolic process"/>
    <property type="evidence" value="ECO:0007669"/>
    <property type="project" value="UniProtKB-KW"/>
</dbReference>
<keyword evidence="2" id="KW-0964">Secreted</keyword>
<proteinExistence type="predicted"/>
<evidence type="ECO:0000259" key="6">
    <source>
        <dbReference type="Pfam" id="PF24708"/>
    </source>
</evidence>
<evidence type="ECO:0000256" key="4">
    <source>
        <dbReference type="ARBA" id="ARBA00022801"/>
    </source>
</evidence>
<dbReference type="EMBL" id="KI913957">
    <property type="protein sequence ID" value="ETW04608.1"/>
    <property type="molecule type" value="Genomic_DNA"/>
</dbReference>
<organism evidence="7">
    <name type="scientific">Aphanomyces invadans</name>
    <dbReference type="NCBI Taxonomy" id="157072"/>
    <lineage>
        <taxon>Eukaryota</taxon>
        <taxon>Sar</taxon>
        <taxon>Stramenopiles</taxon>
        <taxon>Oomycota</taxon>
        <taxon>Saprolegniomycetes</taxon>
        <taxon>Saprolegniales</taxon>
        <taxon>Verrucalvaceae</taxon>
        <taxon>Aphanomyces</taxon>
    </lineage>
</organism>
<dbReference type="AlphaFoldDB" id="A0A024UG46"/>
<dbReference type="GeneID" id="20080855"/>
<keyword evidence="5" id="KW-0443">Lipid metabolism</keyword>